<keyword evidence="8 13" id="KW-0238">DNA-binding</keyword>
<protein>
    <recommendedName>
        <fullName evidence="13">Replication protein A subunit</fullName>
    </recommendedName>
</protein>
<evidence type="ECO:0000313" key="16">
    <source>
        <dbReference type="EMBL" id="KAG9442927.1"/>
    </source>
</evidence>
<dbReference type="CDD" id="cd04475">
    <property type="entry name" value="RPA1_DBD_B"/>
    <property type="match status" value="1"/>
</dbReference>
<dbReference type="SUPFAM" id="SSF50249">
    <property type="entry name" value="Nucleic acid-binding proteins"/>
    <property type="match status" value="4"/>
</dbReference>
<dbReference type="InterPro" id="IPR031657">
    <property type="entry name" value="REPA_OB_2"/>
</dbReference>
<accession>A0AAV7E288</accession>
<evidence type="ECO:0000256" key="12">
    <source>
        <dbReference type="PROSITE-ProRule" id="PRU00047"/>
    </source>
</evidence>
<dbReference type="Pfam" id="PF08646">
    <property type="entry name" value="Rep_fac-A_C"/>
    <property type="match status" value="1"/>
</dbReference>
<evidence type="ECO:0000256" key="9">
    <source>
        <dbReference type="ARBA" id="ARBA00023172"/>
    </source>
</evidence>
<evidence type="ECO:0000256" key="5">
    <source>
        <dbReference type="ARBA" id="ARBA00022763"/>
    </source>
</evidence>
<dbReference type="PANTHER" id="PTHR23273">
    <property type="entry name" value="REPLICATION FACTOR A 1, RFA1"/>
    <property type="match status" value="1"/>
</dbReference>
<feature type="compositionally biased region" description="Polar residues" evidence="14">
    <location>
        <begin position="216"/>
        <end position="232"/>
    </location>
</feature>
<dbReference type="GO" id="GO:0043047">
    <property type="term" value="F:single-stranded telomeric DNA binding"/>
    <property type="evidence" value="ECO:0007669"/>
    <property type="project" value="TreeGrafter"/>
</dbReference>
<comment type="subcellular location">
    <subcellularLocation>
        <location evidence="1 13">Nucleus</location>
    </subcellularLocation>
</comment>
<dbReference type="GO" id="GO:0007004">
    <property type="term" value="P:telomere maintenance via telomerase"/>
    <property type="evidence" value="ECO:0007669"/>
    <property type="project" value="TreeGrafter"/>
</dbReference>
<dbReference type="FunFam" id="2.40.50.140:FF:000117">
    <property type="entry name" value="Replication protein A subunit"/>
    <property type="match status" value="1"/>
</dbReference>
<keyword evidence="3 13" id="KW-0235">DNA replication</keyword>
<dbReference type="FunFam" id="2.40.50.140:FF:000064">
    <property type="entry name" value="Replication protein A subunit"/>
    <property type="match status" value="1"/>
</dbReference>
<evidence type="ECO:0000256" key="7">
    <source>
        <dbReference type="ARBA" id="ARBA00022833"/>
    </source>
</evidence>
<keyword evidence="11 13" id="KW-0539">Nucleus</keyword>
<keyword evidence="17" id="KW-1185">Reference proteome</keyword>
<evidence type="ECO:0000256" key="3">
    <source>
        <dbReference type="ARBA" id="ARBA00022705"/>
    </source>
</evidence>
<dbReference type="GO" id="GO:0000724">
    <property type="term" value="P:double-strand break repair via homologous recombination"/>
    <property type="evidence" value="ECO:0007669"/>
    <property type="project" value="TreeGrafter"/>
</dbReference>
<dbReference type="NCBIfam" id="TIGR00617">
    <property type="entry name" value="rpa1"/>
    <property type="match status" value="1"/>
</dbReference>
<dbReference type="CDD" id="cd04477">
    <property type="entry name" value="RPA1N"/>
    <property type="match status" value="1"/>
</dbReference>
<dbReference type="Proteomes" id="UP000825729">
    <property type="component" value="Unassembled WGS sequence"/>
</dbReference>
<keyword evidence="10" id="KW-0234">DNA repair</keyword>
<dbReference type="GO" id="GO:0008270">
    <property type="term" value="F:zinc ion binding"/>
    <property type="evidence" value="ECO:0007669"/>
    <property type="project" value="UniProtKB-KW"/>
</dbReference>
<comment type="function">
    <text evidence="13">Component of the replication protein A complex (RPA) required for DNA recombination, repair and replication. The activity of RPA is mediated by single-stranded DNA binding and protein interactions. Probably involved in repair of double-strand DNA breaks (DSBs) induced by genotoxic stresses.</text>
</comment>
<keyword evidence="4 13" id="KW-0479">Metal-binding</keyword>
<dbReference type="InterPro" id="IPR012340">
    <property type="entry name" value="NA-bd_OB-fold"/>
</dbReference>
<dbReference type="Pfam" id="PF00098">
    <property type="entry name" value="zf-CCHC"/>
    <property type="match status" value="1"/>
</dbReference>
<evidence type="ECO:0000256" key="6">
    <source>
        <dbReference type="ARBA" id="ARBA00022771"/>
    </source>
</evidence>
<feature type="region of interest" description="Disordered" evidence="14">
    <location>
        <begin position="117"/>
        <end position="187"/>
    </location>
</feature>
<evidence type="ECO:0000256" key="14">
    <source>
        <dbReference type="SAM" id="MobiDB-lite"/>
    </source>
</evidence>
<feature type="compositionally biased region" description="Low complexity" evidence="14">
    <location>
        <begin position="117"/>
        <end position="132"/>
    </location>
</feature>
<dbReference type="InterPro" id="IPR001878">
    <property type="entry name" value="Znf_CCHC"/>
</dbReference>
<keyword evidence="6 12" id="KW-0863">Zinc-finger</keyword>
<dbReference type="GO" id="GO:0005662">
    <property type="term" value="C:DNA replication factor A complex"/>
    <property type="evidence" value="ECO:0007669"/>
    <property type="project" value="TreeGrafter"/>
</dbReference>
<gene>
    <name evidence="16" type="ORF">H6P81_018781</name>
</gene>
<comment type="caution">
    <text evidence="16">The sequence shown here is derived from an EMBL/GenBank/DDBJ whole genome shotgun (WGS) entry which is preliminary data.</text>
</comment>
<dbReference type="InterPro" id="IPR004591">
    <property type="entry name" value="Rfa1"/>
</dbReference>
<dbReference type="InterPro" id="IPR007199">
    <property type="entry name" value="Rep_factor-A_N"/>
</dbReference>
<comment type="subunit">
    <text evidence="13">Heterotrimer of RPA1, RPA2 and RPA3 (canonical replication protein A complex).</text>
</comment>
<dbReference type="GO" id="GO:0006289">
    <property type="term" value="P:nucleotide-excision repair"/>
    <property type="evidence" value="ECO:0007669"/>
    <property type="project" value="TreeGrafter"/>
</dbReference>
<dbReference type="Pfam" id="PF04057">
    <property type="entry name" value="Rep-A_N"/>
    <property type="match status" value="1"/>
</dbReference>
<keyword evidence="9" id="KW-0233">DNA recombination</keyword>
<dbReference type="Gene3D" id="4.10.60.10">
    <property type="entry name" value="Zinc finger, CCHC-type"/>
    <property type="match status" value="1"/>
</dbReference>
<dbReference type="Pfam" id="PF01336">
    <property type="entry name" value="tRNA_anti-codon"/>
    <property type="match status" value="1"/>
</dbReference>
<evidence type="ECO:0000256" key="11">
    <source>
        <dbReference type="ARBA" id="ARBA00023242"/>
    </source>
</evidence>
<keyword evidence="7 13" id="KW-0862">Zinc</keyword>
<dbReference type="GO" id="GO:0003684">
    <property type="term" value="F:damaged DNA binding"/>
    <property type="evidence" value="ECO:0007669"/>
    <property type="project" value="TreeGrafter"/>
</dbReference>
<dbReference type="InterPro" id="IPR013955">
    <property type="entry name" value="Rep_factor-A_C"/>
</dbReference>
<name>A0AAV7E288_ARIFI</name>
<dbReference type="FunFam" id="2.40.50.140:FF:000041">
    <property type="entry name" value="Replication protein A subunit"/>
    <property type="match status" value="1"/>
</dbReference>
<dbReference type="SMART" id="SM00343">
    <property type="entry name" value="ZnF_C2HC"/>
    <property type="match status" value="2"/>
</dbReference>
<dbReference type="Gene3D" id="2.40.50.140">
    <property type="entry name" value="Nucleic acid-binding proteins"/>
    <property type="match status" value="4"/>
</dbReference>
<dbReference type="GO" id="GO:0007140">
    <property type="term" value="P:male meiotic nuclear division"/>
    <property type="evidence" value="ECO:0007669"/>
    <property type="project" value="UniProtKB-ARBA"/>
</dbReference>
<feature type="domain" description="CCHC-type" evidence="15">
    <location>
        <begin position="856"/>
        <end position="872"/>
    </location>
</feature>
<evidence type="ECO:0000256" key="2">
    <source>
        <dbReference type="ARBA" id="ARBA00005690"/>
    </source>
</evidence>
<reference evidence="16 17" key="1">
    <citation type="submission" date="2021-07" db="EMBL/GenBank/DDBJ databases">
        <title>The Aristolochia fimbriata genome: insights into angiosperm evolution, floral development and chemical biosynthesis.</title>
        <authorList>
            <person name="Jiao Y."/>
        </authorList>
    </citation>
    <scope>NUCLEOTIDE SEQUENCE [LARGE SCALE GENOMIC DNA]</scope>
    <source>
        <strain evidence="16">IBCAS-2021</strain>
        <tissue evidence="16">Leaf</tissue>
    </source>
</reference>
<evidence type="ECO:0000256" key="13">
    <source>
        <dbReference type="RuleBase" id="RU364130"/>
    </source>
</evidence>
<dbReference type="FunFam" id="2.40.50.140:FF:000090">
    <property type="entry name" value="Replication protein A subunit"/>
    <property type="match status" value="1"/>
</dbReference>
<feature type="compositionally biased region" description="Polar residues" evidence="14">
    <location>
        <begin position="143"/>
        <end position="156"/>
    </location>
</feature>
<organism evidence="16 17">
    <name type="scientific">Aristolochia fimbriata</name>
    <name type="common">White veined hardy Dutchman's pipe vine</name>
    <dbReference type="NCBI Taxonomy" id="158543"/>
    <lineage>
        <taxon>Eukaryota</taxon>
        <taxon>Viridiplantae</taxon>
        <taxon>Streptophyta</taxon>
        <taxon>Embryophyta</taxon>
        <taxon>Tracheophyta</taxon>
        <taxon>Spermatophyta</taxon>
        <taxon>Magnoliopsida</taxon>
        <taxon>Magnoliidae</taxon>
        <taxon>Piperales</taxon>
        <taxon>Aristolochiaceae</taxon>
        <taxon>Aristolochia</taxon>
    </lineage>
</organism>
<evidence type="ECO:0000256" key="10">
    <source>
        <dbReference type="ARBA" id="ARBA00023204"/>
    </source>
</evidence>
<evidence type="ECO:0000256" key="8">
    <source>
        <dbReference type="ARBA" id="ARBA00023125"/>
    </source>
</evidence>
<dbReference type="InterPro" id="IPR036875">
    <property type="entry name" value="Znf_CCHC_sf"/>
</dbReference>
<dbReference type="PANTHER" id="PTHR23273:SF4">
    <property type="entry name" value="REPLICATION PROTEIN A OB DOMAIN-CONTAINING PROTEIN"/>
    <property type="match status" value="1"/>
</dbReference>
<dbReference type="CDD" id="cd04474">
    <property type="entry name" value="RPA1_DBD_A"/>
    <property type="match status" value="1"/>
</dbReference>
<proteinExistence type="inferred from homology"/>
<dbReference type="InterPro" id="IPR004365">
    <property type="entry name" value="NA-bd_OB_tRNA"/>
</dbReference>
<sequence>MAVRLSEDSIRRISEGELDVTPALQVVDLRLVNTVQNTNERYRMVLSDGVHLQQAMLATQMNEVIKEGRLKKGSVVQLLEFICNVIQNRKIIIIMKLEVLVEECNIIGDPKPYVEGAPHSAPAPRSVPVASPGRASLPAQPSFMDQSGQATGNQRSYGVPSVGGFSSGHNMSGGLPPTSNVQHHGGSFAGGPTSGWSVMNEVPPYPKAESVAGSPYSGNQLQNTGNYNQNLRNPGPAGGSRLPSNTHGQPAPSAYMQSPPMYSNRGPIAKNEAPARIIPIAALNPYQGRWTIKARVTAKGDLRRYSNPRGEGKVFSFDLLDSDQGEIRVTCFNAVAEQFYDQIEVGRVYLISKGSLKPAQKNFNHLSNEWEIFLESTSTIEPCMEEDHRIPKQNFNFRPIGDIESMETNSVVDVIGVVSSINPSSSIMRKNGTETLKRTLQLKDMSGRSVEVTLWGNHCNAEGQELQTMCDSGNFPVFAVKAARVNDFNGKSVGTLSSSQLYINPDFQEARILKEWFDREGKHSASQSITRDSSGLGRVDIRKTVAQIKDEGLGRSEKADWISVKASVSFIKTDRFCYEACPLLVGDRQCNKKVTNNGDGRWQCERCDQSFPQCDYRYLLQLQIQDHTGLTWVTAFQESGEDIMGMSAKELYLLKYEEQDDARFGEIVRRVLFSQFLFKLKVKEEAFNDEQRVKITVIKAEKVNFTQESMYLLSLIDKSPMEESVELAGKGSVAASNSGMTNAGYGTIGTRQSQQHMGNTPGSVATDRFAVASGNPFSGVSSSGFGGPKMSIQCSTCGSGNHDSQKCPRVMSVQGVQPMGGSYSNKLPYINSSADGGSAAGGGAAGGGAAGGSSGKCFKCNQSGHWARECPNNTGVQSGYGNSNGSSRYQAPKMGFY</sequence>
<comment type="similarity">
    <text evidence="2 13">Belongs to the replication factor A protein 1 family.</text>
</comment>
<dbReference type="EMBL" id="JAINDJ010000007">
    <property type="protein sequence ID" value="KAG9442927.1"/>
    <property type="molecule type" value="Genomic_DNA"/>
</dbReference>
<keyword evidence="5" id="KW-0227">DNA damage</keyword>
<dbReference type="SUPFAM" id="SSF57756">
    <property type="entry name" value="Retrovirus zinc finger-like domains"/>
    <property type="match status" value="1"/>
</dbReference>
<dbReference type="CDD" id="cd04476">
    <property type="entry name" value="RPA1_DBD_C"/>
    <property type="match status" value="1"/>
</dbReference>
<feature type="region of interest" description="Disordered" evidence="14">
    <location>
        <begin position="209"/>
        <end position="264"/>
    </location>
</feature>
<dbReference type="Pfam" id="PF16900">
    <property type="entry name" value="REPA_OB_2"/>
    <property type="match status" value="1"/>
</dbReference>
<dbReference type="PROSITE" id="PS50158">
    <property type="entry name" value="ZF_CCHC"/>
    <property type="match status" value="1"/>
</dbReference>
<dbReference type="GO" id="GO:0006260">
    <property type="term" value="P:DNA replication"/>
    <property type="evidence" value="ECO:0007669"/>
    <property type="project" value="UniProtKB-KW"/>
</dbReference>
<dbReference type="AlphaFoldDB" id="A0AAV7E288"/>
<evidence type="ECO:0000259" key="15">
    <source>
        <dbReference type="PROSITE" id="PS50158"/>
    </source>
</evidence>
<dbReference type="InterPro" id="IPR047192">
    <property type="entry name" value="Euk_RPA1_DBD_C"/>
</dbReference>
<evidence type="ECO:0000313" key="17">
    <source>
        <dbReference type="Proteomes" id="UP000825729"/>
    </source>
</evidence>
<evidence type="ECO:0000256" key="4">
    <source>
        <dbReference type="ARBA" id="ARBA00022723"/>
    </source>
</evidence>
<evidence type="ECO:0000256" key="1">
    <source>
        <dbReference type="ARBA" id="ARBA00004123"/>
    </source>
</evidence>